<name>A0ABN4ANL7_EMTOG</name>
<evidence type="ECO:0000313" key="2">
    <source>
        <dbReference type="EMBL" id="AFK04028.1"/>
    </source>
</evidence>
<evidence type="ECO:0008006" key="4">
    <source>
        <dbReference type="Google" id="ProtNLM"/>
    </source>
</evidence>
<gene>
    <name evidence="2" type="ordered locus">Emtol_2895</name>
</gene>
<keyword evidence="1" id="KW-0472">Membrane</keyword>
<feature type="transmembrane region" description="Helical" evidence="1">
    <location>
        <begin position="6"/>
        <end position="30"/>
    </location>
</feature>
<keyword evidence="3" id="KW-1185">Reference proteome</keyword>
<evidence type="ECO:0000256" key="1">
    <source>
        <dbReference type="SAM" id="Phobius"/>
    </source>
</evidence>
<accession>A0ABN4ANL7</accession>
<protein>
    <recommendedName>
        <fullName evidence="4">Heme exporter protein D</fullName>
    </recommendedName>
</protein>
<proteinExistence type="predicted"/>
<keyword evidence="1" id="KW-1133">Transmembrane helix</keyword>
<evidence type="ECO:0000313" key="3">
    <source>
        <dbReference type="Proteomes" id="UP000002875"/>
    </source>
</evidence>
<organism evidence="2 3">
    <name type="scientific">Emticicia oligotrophica (strain DSM 17448 / CIP 109782 / MTCC 6937 / GPTSA100-15)</name>
    <dbReference type="NCBI Taxonomy" id="929562"/>
    <lineage>
        <taxon>Bacteria</taxon>
        <taxon>Pseudomonadati</taxon>
        <taxon>Bacteroidota</taxon>
        <taxon>Cytophagia</taxon>
        <taxon>Cytophagales</taxon>
        <taxon>Leadbetterellaceae</taxon>
        <taxon>Emticicia</taxon>
    </lineage>
</organism>
<keyword evidence="1" id="KW-0812">Transmembrane</keyword>
<dbReference type="EMBL" id="CP002961">
    <property type="protein sequence ID" value="AFK04028.1"/>
    <property type="molecule type" value="Genomic_DNA"/>
</dbReference>
<dbReference type="Proteomes" id="UP000002875">
    <property type="component" value="Chromosome"/>
</dbReference>
<sequence length="39" mass="4591">MFGYQYPTWVAITFFVVLMALSFAVGKWLVKKERDYDGI</sequence>
<reference evidence="2 3" key="1">
    <citation type="submission" date="2011-07" db="EMBL/GenBank/DDBJ databases">
        <title>The complete genome of chromosome of Emticicia oligotrophica DSM 17448.</title>
        <authorList>
            <consortium name="US DOE Joint Genome Institute (JGI-PGF)"/>
            <person name="Lucas S."/>
            <person name="Han J."/>
            <person name="Lapidus A."/>
            <person name="Bruce D."/>
            <person name="Goodwin L."/>
            <person name="Pitluck S."/>
            <person name="Peters L."/>
            <person name="Kyrpides N."/>
            <person name="Mavromatis K."/>
            <person name="Ivanova N."/>
            <person name="Ovchinnikova G."/>
            <person name="Teshima H."/>
            <person name="Detter J.C."/>
            <person name="Tapia R."/>
            <person name="Han C."/>
            <person name="Land M."/>
            <person name="Hauser L."/>
            <person name="Markowitz V."/>
            <person name="Cheng J.-F."/>
            <person name="Hugenholtz P."/>
            <person name="Woyke T."/>
            <person name="Wu D."/>
            <person name="Tindall B."/>
            <person name="Pomrenke H."/>
            <person name="Brambilla E."/>
            <person name="Klenk H.-P."/>
            <person name="Eisen J.A."/>
        </authorList>
    </citation>
    <scope>NUCLEOTIDE SEQUENCE [LARGE SCALE GENOMIC DNA]</scope>
    <source>
        <strain evidence="2 3">DSM 17448</strain>
    </source>
</reference>